<evidence type="ECO:0000313" key="8">
    <source>
        <dbReference type="Proteomes" id="UP000664256"/>
    </source>
</evidence>
<name>A0ABS3H5L6_9ENTE</name>
<evidence type="ECO:0000256" key="4">
    <source>
        <dbReference type="ARBA" id="ARBA00022679"/>
    </source>
</evidence>
<organism evidence="7 8">
    <name type="scientific">Candidatus Enterococcus myersii</name>
    <dbReference type="NCBI Taxonomy" id="2815322"/>
    <lineage>
        <taxon>Bacteria</taxon>
        <taxon>Bacillati</taxon>
        <taxon>Bacillota</taxon>
        <taxon>Bacilli</taxon>
        <taxon>Lactobacillales</taxon>
        <taxon>Enterococcaceae</taxon>
        <taxon>Enterococcus</taxon>
    </lineage>
</organism>
<dbReference type="InterPro" id="IPR016152">
    <property type="entry name" value="PTrfase/Anion_transptr"/>
</dbReference>
<keyword evidence="2" id="KW-0597">Phosphoprotein</keyword>
<dbReference type="PROSITE" id="PS00372">
    <property type="entry name" value="PTS_EIIA_TYPE_2_HIS"/>
    <property type="match status" value="1"/>
</dbReference>
<dbReference type="NCBIfam" id="TIGR00848">
    <property type="entry name" value="fruA"/>
    <property type="match status" value="1"/>
</dbReference>
<keyword evidence="8" id="KW-1185">Reference proteome</keyword>
<dbReference type="InterPro" id="IPR002178">
    <property type="entry name" value="PTS_EIIA_type-2_dom"/>
</dbReference>
<dbReference type="InterPro" id="IPR004715">
    <property type="entry name" value="PTS_IIA_fruc"/>
</dbReference>
<dbReference type="RefSeq" id="WP_206903064.1">
    <property type="nucleotide sequence ID" value="NZ_JAFLVT010000006.1"/>
</dbReference>
<dbReference type="PROSITE" id="PS51094">
    <property type="entry name" value="PTS_EIIA_TYPE_2"/>
    <property type="match status" value="1"/>
</dbReference>
<dbReference type="Proteomes" id="UP000664256">
    <property type="component" value="Unassembled WGS sequence"/>
</dbReference>
<dbReference type="PANTHER" id="PTHR47738">
    <property type="entry name" value="PTS SYSTEM FRUCTOSE-LIKE EIIA COMPONENT-RELATED"/>
    <property type="match status" value="1"/>
</dbReference>
<feature type="domain" description="PTS EIIA type-2" evidence="6">
    <location>
        <begin position="8"/>
        <end position="153"/>
    </location>
</feature>
<evidence type="ECO:0000256" key="3">
    <source>
        <dbReference type="ARBA" id="ARBA00022597"/>
    </source>
</evidence>
<proteinExistence type="predicted"/>
<evidence type="ECO:0000256" key="2">
    <source>
        <dbReference type="ARBA" id="ARBA00022553"/>
    </source>
</evidence>
<dbReference type="Pfam" id="PF00359">
    <property type="entry name" value="PTS_EIIA_2"/>
    <property type="match status" value="1"/>
</dbReference>
<dbReference type="InterPro" id="IPR051541">
    <property type="entry name" value="PTS_SugarTrans_NitroReg"/>
</dbReference>
<evidence type="ECO:0000256" key="5">
    <source>
        <dbReference type="ARBA" id="ARBA00022683"/>
    </source>
</evidence>
<reference evidence="7 8" key="1">
    <citation type="submission" date="2021-03" db="EMBL/GenBank/DDBJ databases">
        <title>Enterococcal diversity collection.</title>
        <authorList>
            <person name="Gilmore M.S."/>
            <person name="Schwartzman J."/>
            <person name="Van Tyne D."/>
            <person name="Martin M."/>
            <person name="Earl A.M."/>
            <person name="Manson A.L."/>
            <person name="Straub T."/>
            <person name="Salamzade R."/>
            <person name="Saavedra J."/>
            <person name="Lebreton F."/>
            <person name="Prichula J."/>
            <person name="Schaufler K."/>
            <person name="Gaca A."/>
            <person name="Sgardioli B."/>
            <person name="Wagenaar J."/>
            <person name="Strong T."/>
        </authorList>
    </citation>
    <scope>NUCLEOTIDE SEQUENCE [LARGE SCALE GENOMIC DNA]</scope>
    <source>
        <strain evidence="7 8">MJM12</strain>
    </source>
</reference>
<comment type="caution">
    <text evidence="7">The sequence shown here is derived from an EMBL/GenBank/DDBJ whole genome shotgun (WGS) entry which is preliminary data.</text>
</comment>
<protein>
    <submittedName>
        <fullName evidence="7">PTS sugar transporter subunit IIA</fullName>
    </submittedName>
</protein>
<gene>
    <name evidence="7" type="ORF">JZO76_04280</name>
</gene>
<evidence type="ECO:0000313" key="7">
    <source>
        <dbReference type="EMBL" id="MBO0448747.1"/>
    </source>
</evidence>
<evidence type="ECO:0000259" key="6">
    <source>
        <dbReference type="PROSITE" id="PS51094"/>
    </source>
</evidence>
<keyword evidence="5" id="KW-0598">Phosphotransferase system</keyword>
<accession>A0ABS3H5L6</accession>
<sequence>MQGVEKRDVLSKDLIFINQNEMDQMQVIQHIIQNAAQTGYVTNIAEVISAVKNREEQVSTAIGYQIAMPHGKTKAVQHPFIAFLRTNELFQWSEKSDEKVNLIFLIGVPEESEGKLHLKFISQLSKKLLDEEFRKNLLEMNDTELIYNQLSSIEL</sequence>
<keyword evidence="4" id="KW-0808">Transferase</keyword>
<keyword evidence="1" id="KW-0813">Transport</keyword>
<dbReference type="SUPFAM" id="SSF55804">
    <property type="entry name" value="Phoshotransferase/anion transport protein"/>
    <property type="match status" value="1"/>
</dbReference>
<dbReference type="EMBL" id="JAFLVT010000006">
    <property type="protein sequence ID" value="MBO0448747.1"/>
    <property type="molecule type" value="Genomic_DNA"/>
</dbReference>
<dbReference type="CDD" id="cd00211">
    <property type="entry name" value="PTS_IIA_fru"/>
    <property type="match status" value="1"/>
</dbReference>
<dbReference type="PANTHER" id="PTHR47738:SF2">
    <property type="entry name" value="PTS SYSTEM FRUCTOSE-LIKE EIIA COMPONENT"/>
    <property type="match status" value="1"/>
</dbReference>
<evidence type="ECO:0000256" key="1">
    <source>
        <dbReference type="ARBA" id="ARBA00022448"/>
    </source>
</evidence>
<keyword evidence="3 7" id="KW-0762">Sugar transport</keyword>
<dbReference type="Gene3D" id="3.40.930.10">
    <property type="entry name" value="Mannitol-specific EII, Chain A"/>
    <property type="match status" value="1"/>
</dbReference>